<keyword evidence="3" id="KW-1185">Reference proteome</keyword>
<evidence type="ECO:0000313" key="2">
    <source>
        <dbReference type="EMBL" id="MPW15743.1"/>
    </source>
</evidence>
<keyword evidence="1" id="KW-1133">Transmembrane helix</keyword>
<evidence type="ECO:0000313" key="3">
    <source>
        <dbReference type="Proteomes" id="UP000484381"/>
    </source>
</evidence>
<reference evidence="2 3" key="1">
    <citation type="submission" date="2019-10" db="EMBL/GenBank/DDBJ databases">
        <title>Paraburkholderia sp. isolated from nodules of Mimosa pudica from Brazilian Atlantic Forest soils.</title>
        <authorList>
            <person name="Paulitsch F."/>
            <person name="Hungria M."/>
            <person name="Dall'Agnol R."/>
        </authorList>
    </citation>
    <scope>NUCLEOTIDE SEQUENCE [LARGE SCALE GENOMIC DNA]</scope>
    <source>
        <strain evidence="2 3">CNPSo 3157</strain>
    </source>
</reference>
<name>A0A7X1N647_9BURK</name>
<protein>
    <recommendedName>
        <fullName evidence="4">Type IV pilus modification protein PilV</fullName>
    </recommendedName>
</protein>
<dbReference type="Proteomes" id="UP000484381">
    <property type="component" value="Unassembled WGS sequence"/>
</dbReference>
<sequence length="145" mass="15088">MRRTQTFFPRGQTLIEVLIAVAVTAVTLLGLIAVQLSIARDGRATSYREQAALIADAIAEAARAPFASESAPALGQWNTRAASILPKGDAAVSGADLSFARATWAAQFSPSRNATGSGDVIDVPASCGDIDVPQGRECIVVAFSR</sequence>
<accession>A0A7X1N647</accession>
<dbReference type="RefSeq" id="WP_152755137.1">
    <property type="nucleotide sequence ID" value="NZ_WHNP01000002.1"/>
</dbReference>
<dbReference type="EMBL" id="WHNP01000002">
    <property type="protein sequence ID" value="MPW15743.1"/>
    <property type="molecule type" value="Genomic_DNA"/>
</dbReference>
<evidence type="ECO:0008006" key="4">
    <source>
        <dbReference type="Google" id="ProtNLM"/>
    </source>
</evidence>
<organism evidence="2 3">
    <name type="scientific">Paraburkholderia franconis</name>
    <dbReference type="NCBI Taxonomy" id="2654983"/>
    <lineage>
        <taxon>Bacteria</taxon>
        <taxon>Pseudomonadati</taxon>
        <taxon>Pseudomonadota</taxon>
        <taxon>Betaproteobacteria</taxon>
        <taxon>Burkholderiales</taxon>
        <taxon>Burkholderiaceae</taxon>
        <taxon>Paraburkholderia</taxon>
    </lineage>
</organism>
<keyword evidence="1" id="KW-0472">Membrane</keyword>
<dbReference type="AlphaFoldDB" id="A0A7X1N647"/>
<keyword evidence="1" id="KW-0812">Transmembrane</keyword>
<feature type="transmembrane region" description="Helical" evidence="1">
    <location>
        <begin position="17"/>
        <end position="38"/>
    </location>
</feature>
<evidence type="ECO:0000256" key="1">
    <source>
        <dbReference type="SAM" id="Phobius"/>
    </source>
</evidence>
<comment type="caution">
    <text evidence="2">The sequence shown here is derived from an EMBL/GenBank/DDBJ whole genome shotgun (WGS) entry which is preliminary data.</text>
</comment>
<dbReference type="InterPro" id="IPR012902">
    <property type="entry name" value="N_methyl_site"/>
</dbReference>
<gene>
    <name evidence="2" type="ORF">GCT13_02125</name>
</gene>
<dbReference type="Pfam" id="PF07963">
    <property type="entry name" value="N_methyl"/>
    <property type="match status" value="1"/>
</dbReference>
<proteinExistence type="predicted"/>